<dbReference type="EC" id="3.5.2.2" evidence="6"/>
<feature type="compositionally biased region" description="Basic and acidic residues" evidence="7">
    <location>
        <begin position="1036"/>
        <end position="1051"/>
    </location>
</feature>
<evidence type="ECO:0000256" key="5">
    <source>
        <dbReference type="ARBA" id="ARBA00036696"/>
    </source>
</evidence>
<dbReference type="Gene3D" id="3.20.20.140">
    <property type="entry name" value="Metal-dependent hydrolases"/>
    <property type="match status" value="1"/>
</dbReference>
<reference evidence="9 10" key="1">
    <citation type="journal article" date="2021" name="Sci. Rep.">
        <title>The genome of the diatom Chaetoceros tenuissimus carries an ancient integrated fragment of an extant virus.</title>
        <authorList>
            <person name="Hongo Y."/>
            <person name="Kimura K."/>
            <person name="Takaki Y."/>
            <person name="Yoshida Y."/>
            <person name="Baba S."/>
            <person name="Kobayashi G."/>
            <person name="Nagasaki K."/>
            <person name="Hano T."/>
            <person name="Tomaru Y."/>
        </authorList>
    </citation>
    <scope>NUCLEOTIDE SEQUENCE [LARGE SCALE GENOMIC DNA]</scope>
    <source>
        <strain evidence="9 10">NIES-3715</strain>
    </source>
</reference>
<feature type="compositionally biased region" description="Polar residues" evidence="7">
    <location>
        <begin position="940"/>
        <end position="959"/>
    </location>
</feature>
<gene>
    <name evidence="9" type="ORF">CTEN210_06258</name>
</gene>
<dbReference type="PROSITE" id="PS00354">
    <property type="entry name" value="HMGI_Y"/>
    <property type="match status" value="2"/>
</dbReference>
<dbReference type="InterPro" id="IPR011059">
    <property type="entry name" value="Metal-dep_hydrolase_composite"/>
</dbReference>
<dbReference type="InterPro" id="IPR050378">
    <property type="entry name" value="Metallo-dep_Hydrolases_sf"/>
</dbReference>
<dbReference type="GO" id="GO:0005634">
    <property type="term" value="C:nucleus"/>
    <property type="evidence" value="ECO:0007669"/>
    <property type="project" value="UniProtKB-SubCell"/>
</dbReference>
<dbReference type="EMBL" id="BLLK01000038">
    <property type="protein sequence ID" value="GFH49782.1"/>
    <property type="molecule type" value="Genomic_DNA"/>
</dbReference>
<evidence type="ECO:0000256" key="7">
    <source>
        <dbReference type="SAM" id="MobiDB-lite"/>
    </source>
</evidence>
<feature type="compositionally biased region" description="Polar residues" evidence="7">
    <location>
        <begin position="1019"/>
        <end position="1035"/>
    </location>
</feature>
<comment type="subcellular location">
    <subcellularLocation>
        <location evidence="2">Nucleus</location>
    </subcellularLocation>
</comment>
<dbReference type="AlphaFoldDB" id="A0AAD3CPI4"/>
<dbReference type="InterPro" id="IPR000637">
    <property type="entry name" value="HMGI/Y_DNA-bd_CS"/>
</dbReference>
<comment type="similarity">
    <text evidence="3">Belongs to the metallo-dependent hydrolases superfamily. Hydantoinase/dihydropyrimidinase family.</text>
</comment>
<feature type="compositionally biased region" description="Basic and acidic residues" evidence="7">
    <location>
        <begin position="757"/>
        <end position="767"/>
    </location>
</feature>
<sequence length="1063" mass="115499">MPGESNQNMNQPNRNDRCPCCIPWRSAVPRRPNTNTSSTSHSAPSIDFGNFYVLRNANVWTLEENTNSSSVLDIWVSNGKIASMTPPSAARSMCPSIPGLKEIEMRGLDIVPGFVDIHVHAIGGGGEDSFGSRTPEACLEELVEAGVTTFVGILGTDTVGRNMESLIAKTRALSEKGLTGRVWLGGYAFPIENTVTGSVRKDLTMLPDVIGVGELAISDHRSSFPTTDDLLKLCSEVRVAGMVSGNAGVTYFHMGDNDTALQPLVDVVKRNPVLQTYLVPTHMERTPTLIQQGKAWMQAGGFVDFSCWPERQRVAIRQYLEDGEDGEALIREKLSISSDSYGSISVFDDNGTIVDSTYGKPKTLLETFMALVYKDGVSIDTALRLFCRNPAKVIRMDKMPINKGKISVGSDADFLVLKLPENPLPLNYPYKAAHGMSWPNADGVLQYVIASGKVMKCPRNTSARGQVMASQSQISQSMRSTTQTRVSENRRSTLPPLVQQTARVVINREQAKKQASSTSRRPVVVAQIADGKDSLNGPQIAQVSQGVVNREQVNRQKETSGTLQRPVVVQGQQQGSGTSERPEVMAPTNGKNTSNNGPQVAQARKAVANREKVQMQKQANSTTPRPVVPEQIENRNDTSNGPKLFQTTIPIPQEQAHVLIQQVRINNVSVAQDKTTANLEIPPDLPGLGPISPELTKKRGRGRPRKDASITTTSTSKSVSTANKQGDQQPQPAKKRGRPRKDASLPPQSIKKRGRPRKDPSVDRGSKDVVNTNGESGQQQQPAEKRGRGRPRKDPSVDRGSKDVVNTNEGEGQPEQPVKKRGRGRPRKDTSVDSGSKDVVNTNEGEEPEEQPVKKRGRGRPRKDASVDSGSKDVVPTNEGEGPPVQPAEKRGRGRPRKDASVDVDSGSKDVVPTSGGAGQQEQQAKKRGRGRPRKDASDDSGSNDVVPTNGESGQQQQPAEKRGRGRHRKNASPKENSLPMLSKNGETEQQSQQDTSINVVADSSTPSNGDELQPPRPTTDSLVTTEQNSLTNSKGNREKTPQAEKKDGRVRSGKKSPLIYLF</sequence>
<organism evidence="9 10">
    <name type="scientific">Chaetoceros tenuissimus</name>
    <dbReference type="NCBI Taxonomy" id="426638"/>
    <lineage>
        <taxon>Eukaryota</taxon>
        <taxon>Sar</taxon>
        <taxon>Stramenopiles</taxon>
        <taxon>Ochrophyta</taxon>
        <taxon>Bacillariophyta</taxon>
        <taxon>Coscinodiscophyceae</taxon>
        <taxon>Chaetocerotophycidae</taxon>
        <taxon>Chaetocerotales</taxon>
        <taxon>Chaetocerotaceae</taxon>
        <taxon>Chaetoceros</taxon>
    </lineage>
</organism>
<dbReference type="PANTHER" id="PTHR11647">
    <property type="entry name" value="HYDRANTOINASE/DIHYDROPYRIMIDINASE FAMILY MEMBER"/>
    <property type="match status" value="1"/>
</dbReference>
<feature type="region of interest" description="Disordered" evidence="7">
    <location>
        <begin position="463"/>
        <end position="491"/>
    </location>
</feature>
<evidence type="ECO:0000256" key="1">
    <source>
        <dbReference type="ARBA" id="ARBA00001947"/>
    </source>
</evidence>
<feature type="compositionally biased region" description="Polar residues" evidence="7">
    <location>
        <begin position="988"/>
        <end position="1011"/>
    </location>
</feature>
<feature type="region of interest" description="Disordered" evidence="7">
    <location>
        <begin position="553"/>
        <end position="644"/>
    </location>
</feature>
<evidence type="ECO:0000313" key="9">
    <source>
        <dbReference type="EMBL" id="GFH49782.1"/>
    </source>
</evidence>
<feature type="compositionally biased region" description="Polar residues" evidence="7">
    <location>
        <begin position="769"/>
        <end position="782"/>
    </location>
</feature>
<evidence type="ECO:0000256" key="6">
    <source>
        <dbReference type="ARBA" id="ARBA00039113"/>
    </source>
</evidence>
<dbReference type="Pfam" id="PF01979">
    <property type="entry name" value="Amidohydro_1"/>
    <property type="match status" value="1"/>
</dbReference>
<proteinExistence type="inferred from homology"/>
<dbReference type="InterPro" id="IPR006680">
    <property type="entry name" value="Amidohydro-rel"/>
</dbReference>
<dbReference type="GO" id="GO:0006355">
    <property type="term" value="P:regulation of DNA-templated transcription"/>
    <property type="evidence" value="ECO:0007669"/>
    <property type="project" value="InterPro"/>
</dbReference>
<dbReference type="GO" id="GO:0004157">
    <property type="term" value="F:dihydropyrimidinase activity"/>
    <property type="evidence" value="ECO:0007669"/>
    <property type="project" value="UniProtKB-EC"/>
</dbReference>
<feature type="compositionally biased region" description="Low complexity" evidence="7">
    <location>
        <begin position="903"/>
        <end position="912"/>
    </location>
</feature>
<dbReference type="InterPro" id="IPR032466">
    <property type="entry name" value="Metal_Hydrolase"/>
</dbReference>
<dbReference type="PANTHER" id="PTHR11647:SF1">
    <property type="entry name" value="COLLAPSIN RESPONSE MEDIATOR PROTEIN"/>
    <property type="match status" value="1"/>
</dbReference>
<feature type="compositionally biased region" description="Low complexity" evidence="7">
    <location>
        <begin position="709"/>
        <end position="721"/>
    </location>
</feature>
<evidence type="ECO:0000256" key="3">
    <source>
        <dbReference type="ARBA" id="ARBA00008829"/>
    </source>
</evidence>
<feature type="domain" description="Amidohydrolase-related" evidence="8">
    <location>
        <begin position="334"/>
        <end position="454"/>
    </location>
</feature>
<evidence type="ECO:0000313" key="10">
    <source>
        <dbReference type="Proteomes" id="UP001054902"/>
    </source>
</evidence>
<accession>A0AAD3CPI4</accession>
<comment type="cofactor">
    <cofactor evidence="1">
        <name>Zn(2+)</name>
        <dbReference type="ChEBI" id="CHEBI:29105"/>
    </cofactor>
</comment>
<feature type="compositionally biased region" description="Polar residues" evidence="7">
    <location>
        <begin position="589"/>
        <end position="599"/>
    </location>
</feature>
<dbReference type="SUPFAM" id="SSF51556">
    <property type="entry name" value="Metallo-dependent hydrolases"/>
    <property type="match status" value="1"/>
</dbReference>
<dbReference type="SUPFAM" id="SSF51338">
    <property type="entry name" value="Composite domain of metallo-dependent hydrolases"/>
    <property type="match status" value="1"/>
</dbReference>
<keyword evidence="10" id="KW-1185">Reference proteome</keyword>
<comment type="catalytic activity">
    <reaction evidence="5">
        <text>5,6-dihydrouracil + H2O = 3-(carbamoylamino)propanoate + H(+)</text>
        <dbReference type="Rhea" id="RHEA:16121"/>
        <dbReference type="ChEBI" id="CHEBI:11892"/>
        <dbReference type="ChEBI" id="CHEBI:15377"/>
        <dbReference type="ChEBI" id="CHEBI:15378"/>
        <dbReference type="ChEBI" id="CHEBI:15901"/>
        <dbReference type="EC" id="3.5.2.2"/>
    </reaction>
</comment>
<dbReference type="GO" id="GO:0003677">
    <property type="term" value="F:DNA binding"/>
    <property type="evidence" value="ECO:0007669"/>
    <property type="project" value="InterPro"/>
</dbReference>
<feature type="compositionally biased region" description="Basic and acidic residues" evidence="7">
    <location>
        <begin position="792"/>
        <end position="802"/>
    </location>
</feature>
<dbReference type="InterPro" id="IPR017956">
    <property type="entry name" value="AT_hook_DNA-bd_motif"/>
</dbReference>
<dbReference type="SMART" id="SM00384">
    <property type="entry name" value="AT_hook"/>
    <property type="match status" value="9"/>
</dbReference>
<dbReference type="Proteomes" id="UP001054902">
    <property type="component" value="Unassembled WGS sequence"/>
</dbReference>
<feature type="compositionally biased region" description="Polar residues" evidence="7">
    <location>
        <begin position="463"/>
        <end position="486"/>
    </location>
</feature>
<feature type="compositionally biased region" description="Polar residues" evidence="7">
    <location>
        <begin position="615"/>
        <end position="624"/>
    </location>
</feature>
<evidence type="ECO:0000256" key="2">
    <source>
        <dbReference type="ARBA" id="ARBA00004123"/>
    </source>
</evidence>
<protein>
    <recommendedName>
        <fullName evidence="6">dihydropyrimidinase</fullName>
        <ecNumber evidence="6">3.5.2.2</ecNumber>
    </recommendedName>
</protein>
<evidence type="ECO:0000256" key="4">
    <source>
        <dbReference type="ARBA" id="ARBA00023242"/>
    </source>
</evidence>
<dbReference type="Gene3D" id="2.30.40.10">
    <property type="entry name" value="Urease, subunit C, domain 1"/>
    <property type="match status" value="1"/>
</dbReference>
<evidence type="ECO:0000259" key="8">
    <source>
        <dbReference type="Pfam" id="PF01979"/>
    </source>
</evidence>
<dbReference type="PRINTS" id="PR00929">
    <property type="entry name" value="ATHOOK"/>
</dbReference>
<feature type="compositionally biased region" description="Polar residues" evidence="7">
    <location>
        <begin position="722"/>
        <end position="731"/>
    </location>
</feature>
<feature type="region of interest" description="Disordered" evidence="7">
    <location>
        <begin position="678"/>
        <end position="1063"/>
    </location>
</feature>
<keyword evidence="4" id="KW-0539">Nucleus</keyword>
<dbReference type="Pfam" id="PF02178">
    <property type="entry name" value="AT_hook"/>
    <property type="match status" value="8"/>
</dbReference>
<name>A0AAD3CPI4_9STRA</name>
<comment type="caution">
    <text evidence="9">The sequence shown here is derived from an EMBL/GenBank/DDBJ whole genome shotgun (WGS) entry which is preliminary data.</text>
</comment>
<feature type="compositionally biased region" description="Low complexity" evidence="7">
    <location>
        <begin position="567"/>
        <end position="577"/>
    </location>
</feature>